<dbReference type="Pfam" id="PF00072">
    <property type="entry name" value="Response_reg"/>
    <property type="match status" value="1"/>
</dbReference>
<reference evidence="5" key="1">
    <citation type="submission" date="2020-05" db="EMBL/GenBank/DDBJ databases">
        <title>Frigoriglobus tundricola gen. nov., sp. nov., a psychrotolerant cellulolytic planctomycete of the family Gemmataceae with two divergent copies of 16S rRNA gene.</title>
        <authorList>
            <person name="Kulichevskaya I.S."/>
            <person name="Ivanova A.A."/>
            <person name="Naumoff D.G."/>
            <person name="Beletsky A.V."/>
            <person name="Rijpstra W.I.C."/>
            <person name="Sinninghe Damste J.S."/>
            <person name="Mardanov A.V."/>
            <person name="Ravin N.V."/>
            <person name="Dedysh S.N."/>
        </authorList>
    </citation>
    <scope>NUCLEOTIDE SEQUENCE [LARGE SCALE GENOMIC DNA]</scope>
    <source>
        <strain evidence="5">PL17</strain>
    </source>
</reference>
<evidence type="ECO:0000313" key="5">
    <source>
        <dbReference type="Proteomes" id="UP000503447"/>
    </source>
</evidence>
<dbReference type="Proteomes" id="UP000503447">
    <property type="component" value="Chromosome"/>
</dbReference>
<keyword evidence="4" id="KW-0966">Cell projection</keyword>
<dbReference type="EMBL" id="CP053452">
    <property type="protein sequence ID" value="QJW96667.1"/>
    <property type="molecule type" value="Genomic_DNA"/>
</dbReference>
<dbReference type="SMART" id="SM00448">
    <property type="entry name" value="REC"/>
    <property type="match status" value="1"/>
</dbReference>
<name>A0A6M5YRF7_9BACT</name>
<sequence length="121" mass="12685">MSATVLVVDDSATVRQQVGAALRQAGFQVVEACDGNDGTSKIRAGGIDCVISDVNMPNKNGIEMVEEVKADAAYKTLPIIMLTTEGAPQLVQRAKAAGASGWVVKPFKADLLVAAVRKVTR</sequence>
<dbReference type="Gene3D" id="3.40.50.2300">
    <property type="match status" value="1"/>
</dbReference>
<keyword evidence="4" id="KW-0675">Receptor</keyword>
<protein>
    <submittedName>
        <fullName evidence="4">Chemotaxis regulator-transmits chemoreceptor signals to flagellar motor components CheY</fullName>
    </submittedName>
</protein>
<dbReference type="InterPro" id="IPR050595">
    <property type="entry name" value="Bact_response_regulator"/>
</dbReference>
<evidence type="ECO:0000256" key="1">
    <source>
        <dbReference type="ARBA" id="ARBA00022553"/>
    </source>
</evidence>
<feature type="domain" description="Response regulatory" evidence="3">
    <location>
        <begin position="4"/>
        <end position="120"/>
    </location>
</feature>
<proteinExistence type="predicted"/>
<evidence type="ECO:0000313" key="4">
    <source>
        <dbReference type="EMBL" id="QJW96667.1"/>
    </source>
</evidence>
<keyword evidence="5" id="KW-1185">Reference proteome</keyword>
<organism evidence="4 5">
    <name type="scientific">Frigoriglobus tundricola</name>
    <dbReference type="NCBI Taxonomy" id="2774151"/>
    <lineage>
        <taxon>Bacteria</taxon>
        <taxon>Pseudomonadati</taxon>
        <taxon>Planctomycetota</taxon>
        <taxon>Planctomycetia</taxon>
        <taxon>Gemmatales</taxon>
        <taxon>Gemmataceae</taxon>
        <taxon>Frigoriglobus</taxon>
    </lineage>
</organism>
<dbReference type="AlphaFoldDB" id="A0A6M5YRF7"/>
<dbReference type="GO" id="GO:0000160">
    <property type="term" value="P:phosphorelay signal transduction system"/>
    <property type="evidence" value="ECO:0007669"/>
    <property type="project" value="InterPro"/>
</dbReference>
<gene>
    <name evidence="4" type="ORF">FTUN_4224</name>
</gene>
<keyword evidence="4" id="KW-0282">Flagellum</keyword>
<feature type="modified residue" description="4-aspartylphosphate" evidence="2">
    <location>
        <position position="53"/>
    </location>
</feature>
<keyword evidence="4" id="KW-0969">Cilium</keyword>
<dbReference type="PROSITE" id="PS50110">
    <property type="entry name" value="RESPONSE_REGULATORY"/>
    <property type="match status" value="1"/>
</dbReference>
<accession>A0A6M5YRF7</accession>
<dbReference type="InterPro" id="IPR001789">
    <property type="entry name" value="Sig_transdc_resp-reg_receiver"/>
</dbReference>
<evidence type="ECO:0000259" key="3">
    <source>
        <dbReference type="PROSITE" id="PS50110"/>
    </source>
</evidence>
<dbReference type="PANTHER" id="PTHR44591:SF25">
    <property type="entry name" value="CHEMOTAXIS TWO-COMPONENT RESPONSE REGULATOR"/>
    <property type="match status" value="1"/>
</dbReference>
<keyword evidence="1 2" id="KW-0597">Phosphoprotein</keyword>
<dbReference type="InterPro" id="IPR011006">
    <property type="entry name" value="CheY-like_superfamily"/>
</dbReference>
<dbReference type="KEGG" id="ftj:FTUN_4224"/>
<dbReference type="PANTHER" id="PTHR44591">
    <property type="entry name" value="STRESS RESPONSE REGULATOR PROTEIN 1"/>
    <property type="match status" value="1"/>
</dbReference>
<dbReference type="SUPFAM" id="SSF52172">
    <property type="entry name" value="CheY-like"/>
    <property type="match status" value="1"/>
</dbReference>
<evidence type="ECO:0000256" key="2">
    <source>
        <dbReference type="PROSITE-ProRule" id="PRU00169"/>
    </source>
</evidence>
<dbReference type="RefSeq" id="WP_171472203.1">
    <property type="nucleotide sequence ID" value="NZ_CP053452.2"/>
</dbReference>